<sequence length="352" mass="37744">MNGISKTKKGLGDSIWAARGKAQPSYKYQSNQYHSSVITPAAPRPSSPIKSGAYRTATTAPTPGTATPNGNGNGNGNGNTNTNTTPSHTPRPSGGPSAQQEFKRYIQIVRRLKWKLPYLSHGYHHAIARPGSQLYGGETDAEEAELMFKLDFYEYYMLLERALVHLMGVFGITISRDGWVTTTTTTTTMRQGSGTQQATHTYHQNVIAALEKEDNPLHEALGSGEVVFQLLRAKELRNRWKYAEDPADPGGSGSGNGKAGRGAMGSGRSSMGARERAGTAPLESYDLDRIFRYIFAGFDAGYAVAEQWVQAEMGADGGGAGGAGGGGVGGGVVEMEEDEFDFMVEAMDWEAV</sequence>
<keyword evidence="3" id="KW-1185">Reference proteome</keyword>
<feature type="compositionally biased region" description="Gly residues" evidence="1">
    <location>
        <begin position="250"/>
        <end position="265"/>
    </location>
</feature>
<organism evidence="2 3">
    <name type="scientific">Colletotrichum fioriniae PJ7</name>
    <dbReference type="NCBI Taxonomy" id="1445577"/>
    <lineage>
        <taxon>Eukaryota</taxon>
        <taxon>Fungi</taxon>
        <taxon>Dikarya</taxon>
        <taxon>Ascomycota</taxon>
        <taxon>Pezizomycotina</taxon>
        <taxon>Sordariomycetes</taxon>
        <taxon>Hypocreomycetidae</taxon>
        <taxon>Glomerellales</taxon>
        <taxon>Glomerellaceae</taxon>
        <taxon>Colletotrichum</taxon>
        <taxon>Colletotrichum acutatum species complex</taxon>
    </lineage>
</organism>
<dbReference type="AlphaFoldDB" id="A0A010RQI4"/>
<feature type="region of interest" description="Disordered" evidence="1">
    <location>
        <begin position="38"/>
        <end position="100"/>
    </location>
</feature>
<evidence type="ECO:0000256" key="1">
    <source>
        <dbReference type="SAM" id="MobiDB-lite"/>
    </source>
</evidence>
<dbReference type="HOGENOM" id="CLU_055334_2_0_1"/>
<protein>
    <recommendedName>
        <fullName evidence="4">Fungal specific transcription factor</fullName>
    </recommendedName>
</protein>
<feature type="compositionally biased region" description="Low complexity" evidence="1">
    <location>
        <begin position="56"/>
        <end position="70"/>
    </location>
</feature>
<comment type="caution">
    <text evidence="2">The sequence shown here is derived from an EMBL/GenBank/DDBJ whole genome shotgun (WGS) entry which is preliminary data.</text>
</comment>
<dbReference type="OrthoDB" id="3858188at2759"/>
<proteinExistence type="predicted"/>
<gene>
    <name evidence="2" type="ORF">CFIO01_08506</name>
</gene>
<dbReference type="EMBL" id="JARH01000455">
    <property type="protein sequence ID" value="EXF80269.1"/>
    <property type="molecule type" value="Genomic_DNA"/>
</dbReference>
<feature type="region of interest" description="Disordered" evidence="1">
    <location>
        <begin position="243"/>
        <end position="278"/>
    </location>
</feature>
<reference evidence="2 3" key="1">
    <citation type="submission" date="2014-02" db="EMBL/GenBank/DDBJ databases">
        <title>The genome sequence of Colletotrichum fioriniae PJ7.</title>
        <authorList>
            <person name="Baroncelli R."/>
            <person name="Thon M.R."/>
        </authorList>
    </citation>
    <scope>NUCLEOTIDE SEQUENCE [LARGE SCALE GENOMIC DNA]</scope>
    <source>
        <strain evidence="2 3">PJ7</strain>
    </source>
</reference>
<accession>A0A010RQI4</accession>
<dbReference type="STRING" id="1445577.A0A010RQI4"/>
<dbReference type="Proteomes" id="UP000020467">
    <property type="component" value="Unassembled WGS sequence"/>
</dbReference>
<evidence type="ECO:0000313" key="3">
    <source>
        <dbReference type="Proteomes" id="UP000020467"/>
    </source>
</evidence>
<evidence type="ECO:0000313" key="2">
    <source>
        <dbReference type="EMBL" id="EXF80269.1"/>
    </source>
</evidence>
<evidence type="ECO:0008006" key="4">
    <source>
        <dbReference type="Google" id="ProtNLM"/>
    </source>
</evidence>
<name>A0A010RQI4_9PEZI</name>
<dbReference type="eggNOG" id="ENOG502SNNV">
    <property type="taxonomic scope" value="Eukaryota"/>
</dbReference>
<dbReference type="KEGG" id="cfj:CFIO01_08506"/>